<name>A0A0C3PEC4_PHLG1</name>
<gene>
    <name evidence="1" type="ORF">PHLGIDRAFT_224507</name>
</gene>
<dbReference type="Proteomes" id="UP000053257">
    <property type="component" value="Unassembled WGS sequence"/>
</dbReference>
<evidence type="ECO:0000313" key="1">
    <source>
        <dbReference type="EMBL" id="KIP03778.1"/>
    </source>
</evidence>
<sequence length="199" mass="21277">MHQKMRGHAHTKPAIDVIARVGPLSSPVACRSVEAFPFSTGCPWKQDAPQETARSASRAYKRRVPSSVVPANSRFEIVRLDCLFDGAVAACLVCDHHLARVCAAPTRLAKTQTCKVRVAQHAPLRDTRWHQLNTYEVPGDAPTSGAGGRSRAPRTCHSTCARQTLAHALGRRAEEVAGAAAPSSCFAGVSRGCAVCRKG</sequence>
<protein>
    <submittedName>
        <fullName evidence="1">Uncharacterized protein</fullName>
    </submittedName>
</protein>
<organism evidence="1 2">
    <name type="scientific">Phlebiopsis gigantea (strain 11061_1 CR5-6)</name>
    <name type="common">White-rot fungus</name>
    <name type="synonym">Peniophora gigantea</name>
    <dbReference type="NCBI Taxonomy" id="745531"/>
    <lineage>
        <taxon>Eukaryota</taxon>
        <taxon>Fungi</taxon>
        <taxon>Dikarya</taxon>
        <taxon>Basidiomycota</taxon>
        <taxon>Agaricomycotina</taxon>
        <taxon>Agaricomycetes</taxon>
        <taxon>Polyporales</taxon>
        <taxon>Phanerochaetaceae</taxon>
        <taxon>Phlebiopsis</taxon>
    </lineage>
</organism>
<dbReference type="EMBL" id="KN840600">
    <property type="protein sequence ID" value="KIP03778.1"/>
    <property type="molecule type" value="Genomic_DNA"/>
</dbReference>
<evidence type="ECO:0000313" key="2">
    <source>
        <dbReference type="Proteomes" id="UP000053257"/>
    </source>
</evidence>
<keyword evidence="2" id="KW-1185">Reference proteome</keyword>
<proteinExistence type="predicted"/>
<accession>A0A0C3PEC4</accession>
<dbReference type="HOGENOM" id="CLU_1372644_0_0_1"/>
<dbReference type="AlphaFoldDB" id="A0A0C3PEC4"/>
<reference evidence="1 2" key="1">
    <citation type="journal article" date="2014" name="PLoS Genet.">
        <title>Analysis of the Phlebiopsis gigantea genome, transcriptome and secretome provides insight into its pioneer colonization strategies of wood.</title>
        <authorList>
            <person name="Hori C."/>
            <person name="Ishida T."/>
            <person name="Igarashi K."/>
            <person name="Samejima M."/>
            <person name="Suzuki H."/>
            <person name="Master E."/>
            <person name="Ferreira P."/>
            <person name="Ruiz-Duenas F.J."/>
            <person name="Held B."/>
            <person name="Canessa P."/>
            <person name="Larrondo L.F."/>
            <person name="Schmoll M."/>
            <person name="Druzhinina I.S."/>
            <person name="Kubicek C.P."/>
            <person name="Gaskell J.A."/>
            <person name="Kersten P."/>
            <person name="St John F."/>
            <person name="Glasner J."/>
            <person name="Sabat G."/>
            <person name="Splinter BonDurant S."/>
            <person name="Syed K."/>
            <person name="Yadav J."/>
            <person name="Mgbeahuruike A.C."/>
            <person name="Kovalchuk A."/>
            <person name="Asiegbu F.O."/>
            <person name="Lackner G."/>
            <person name="Hoffmeister D."/>
            <person name="Rencoret J."/>
            <person name="Gutierrez A."/>
            <person name="Sun H."/>
            <person name="Lindquist E."/>
            <person name="Barry K."/>
            <person name="Riley R."/>
            <person name="Grigoriev I.V."/>
            <person name="Henrissat B."/>
            <person name="Kues U."/>
            <person name="Berka R.M."/>
            <person name="Martinez A.T."/>
            <person name="Covert S.F."/>
            <person name="Blanchette R.A."/>
            <person name="Cullen D."/>
        </authorList>
    </citation>
    <scope>NUCLEOTIDE SEQUENCE [LARGE SCALE GENOMIC DNA]</scope>
    <source>
        <strain evidence="1 2">11061_1 CR5-6</strain>
    </source>
</reference>